<dbReference type="InterPro" id="IPR058284">
    <property type="entry name" value="DUF7978"/>
</dbReference>
<evidence type="ECO:0000313" key="4">
    <source>
        <dbReference type="EMBL" id="ELY29029.1"/>
    </source>
</evidence>
<dbReference type="Proteomes" id="UP000001879">
    <property type="component" value="Chromosome"/>
</dbReference>
<keyword evidence="5" id="KW-1185">Reference proteome</keyword>
<dbReference type="Pfam" id="PF25933">
    <property type="entry name" value="DUF7978"/>
    <property type="match status" value="1"/>
</dbReference>
<evidence type="ECO:0000313" key="6">
    <source>
        <dbReference type="Proteomes" id="UP000011543"/>
    </source>
</evidence>
<dbReference type="AlphaFoldDB" id="D3SUJ0"/>
<sequence>MAQQTLATPAESVSRGASIAASAGLGVLAAVVGYLITYVMVVDEVREGFGDHVAEWTGVAWYYYNAHLVDIEASGEIAGWGSTDTVDFIAQTDATSATALYVVPPLVLFAFGAVLAYQLDARNLGEAVLVGAPVTIGYAIIMSLGAVVAESSAEASFLGIEATGAMSPELVPAIILGGIIYPVVFATAGAVVAALLRA</sequence>
<dbReference type="KEGG" id="nmg:Nmag_1672"/>
<reference evidence="3" key="4">
    <citation type="submission" date="2016-09" db="EMBL/GenBank/DDBJ databases">
        <authorList>
            <person name="Pfeiffer F."/>
        </authorList>
    </citation>
    <scope>NUCLEOTIDE SEQUENCE</scope>
    <source>
        <strain evidence="3">ATCC 43099</strain>
    </source>
</reference>
<dbReference type="eggNOG" id="arCOG06413">
    <property type="taxonomic scope" value="Archaea"/>
</dbReference>
<dbReference type="HOGENOM" id="CLU_100471_0_0_2"/>
<feature type="transmembrane region" description="Helical" evidence="1">
    <location>
        <begin position="20"/>
        <end position="41"/>
    </location>
</feature>
<keyword evidence="1" id="KW-0812">Transmembrane</keyword>
<keyword evidence="1" id="KW-1133">Transmembrane helix</keyword>
<dbReference type="GeneID" id="8824512"/>
<evidence type="ECO:0000256" key="1">
    <source>
        <dbReference type="SAM" id="Phobius"/>
    </source>
</evidence>
<keyword evidence="1" id="KW-0472">Membrane</keyword>
<dbReference type="OrthoDB" id="270777at2157"/>
<dbReference type="PATRIC" id="fig|547559.17.peg.2370"/>
<feature type="transmembrane region" description="Helical" evidence="1">
    <location>
        <begin position="170"/>
        <end position="196"/>
    </location>
</feature>
<evidence type="ECO:0000313" key="3">
    <source>
        <dbReference type="EMBL" id="ADD05248.1"/>
    </source>
</evidence>
<dbReference type="Proteomes" id="UP000011543">
    <property type="component" value="Unassembled WGS sequence"/>
</dbReference>
<dbReference type="PaxDb" id="547559-Nmag_1672"/>
<dbReference type="EMBL" id="CP001932">
    <property type="protein sequence ID" value="ADD05248.1"/>
    <property type="molecule type" value="Genomic_DNA"/>
</dbReference>
<dbReference type="EMBL" id="AOHS01000039">
    <property type="protein sequence ID" value="ELY29029.1"/>
    <property type="molecule type" value="Genomic_DNA"/>
</dbReference>
<dbReference type="STRING" id="547559.Nmag_1672"/>
<gene>
    <name evidence="3" type="ordered locus">Nmag_1672</name>
    <name evidence="4" type="ORF">C500_11990</name>
</gene>
<feature type="transmembrane region" description="Helical" evidence="1">
    <location>
        <begin position="98"/>
        <end position="117"/>
    </location>
</feature>
<dbReference type="RefSeq" id="WP_004215726.1">
    <property type="nucleotide sequence ID" value="NC_013922.1"/>
</dbReference>
<protein>
    <recommendedName>
        <fullName evidence="2">DUF7978 domain-containing protein</fullName>
    </recommendedName>
</protein>
<proteinExistence type="predicted"/>
<name>D3SUJ0_NATMM</name>
<evidence type="ECO:0000313" key="5">
    <source>
        <dbReference type="Proteomes" id="UP000001879"/>
    </source>
</evidence>
<feature type="transmembrane region" description="Helical" evidence="1">
    <location>
        <begin position="129"/>
        <end position="150"/>
    </location>
</feature>
<accession>D3SUJ0</accession>
<feature type="domain" description="DUF7978" evidence="2">
    <location>
        <begin position="1"/>
        <end position="196"/>
    </location>
</feature>
<evidence type="ECO:0000259" key="2">
    <source>
        <dbReference type="Pfam" id="PF25933"/>
    </source>
</evidence>
<reference evidence="4 6" key="3">
    <citation type="journal article" date="2014" name="PLoS Genet.">
        <title>Phylogenetically driven sequencing of extremely halophilic archaea reveals strategies for static and dynamic osmo-response.</title>
        <authorList>
            <person name="Becker E.A."/>
            <person name="Seitzer P.M."/>
            <person name="Tritt A."/>
            <person name="Larsen D."/>
            <person name="Krusor M."/>
            <person name="Yao A.I."/>
            <person name="Wu D."/>
            <person name="Madern D."/>
            <person name="Eisen J.A."/>
            <person name="Darling A.E."/>
            <person name="Facciotti M.T."/>
        </authorList>
    </citation>
    <scope>NUCLEOTIDE SEQUENCE [LARGE SCALE GENOMIC DNA]</scope>
    <source>
        <strain evidence="6">ATCC 43099 / DSM 3394 / CCM 3739 / CIP 104546 / IAM 13178 / JCM 8861 / NBRC 102185 / NCIMB 2190 / MS3</strain>
        <strain evidence="4">MS-3</strain>
    </source>
</reference>
<reference evidence="3 5" key="2">
    <citation type="journal article" date="2012" name="BMC Genomics">
        <title>A comparative genomics perspective on the genetic content of the alkaliphilic haloarchaeon Natrialba magadii ATCC 43099T.</title>
        <authorList>
            <person name="Siddaramappa S."/>
            <person name="Challacombe J.F."/>
            <person name="Decastro R.E."/>
            <person name="Pfeiffer F."/>
            <person name="Sastre D.E."/>
            <person name="Gimenez M.I."/>
            <person name="Paggi R.A."/>
            <person name="Detter J.C."/>
            <person name="Davenport K.W."/>
            <person name="Goodwin L.A."/>
            <person name="Kyrpides N."/>
            <person name="Tapia R."/>
            <person name="Pitluck S."/>
            <person name="Lucas S."/>
            <person name="Woyke T."/>
            <person name="Maupin-Furlow J.A."/>
        </authorList>
    </citation>
    <scope>NUCLEOTIDE SEQUENCE [LARGE SCALE GENOMIC DNA]</scope>
    <source>
        <strain evidence="3">ATCC 43099</strain>
        <strain evidence="5">ATCC 43099 / DSM 3394 / CCM 3739 / CIP 104546 / IAM 13178 / JCM 8861 / NBRC 102185 / NCIMB 2190 / MS3</strain>
    </source>
</reference>
<organism evidence="3 5">
    <name type="scientific">Natrialba magadii (strain ATCC 43099 / DSM 3394 / CCM 3739 / CIP 104546 / IAM 13178 / JCM 8861 / NBRC 102185 / NCIMB 2190 / MS3)</name>
    <name type="common">Natronobacterium magadii</name>
    <dbReference type="NCBI Taxonomy" id="547559"/>
    <lineage>
        <taxon>Archaea</taxon>
        <taxon>Methanobacteriati</taxon>
        <taxon>Methanobacteriota</taxon>
        <taxon>Stenosarchaea group</taxon>
        <taxon>Halobacteria</taxon>
        <taxon>Halobacteriales</taxon>
        <taxon>Natrialbaceae</taxon>
        <taxon>Natrialba</taxon>
    </lineage>
</organism>
<reference evidence="5" key="1">
    <citation type="submission" date="2010-02" db="EMBL/GenBank/DDBJ databases">
        <title>Complete sequence of chromosome of Natrialba magadii ATCC 43099.</title>
        <authorList>
            <consortium name="US DOE Joint Genome Institute"/>
            <person name="Lucas S."/>
            <person name="Copeland A."/>
            <person name="Lapidus A."/>
            <person name="Cheng J.-F."/>
            <person name="Bruce D."/>
            <person name="Goodwin L."/>
            <person name="Pitluck S."/>
            <person name="Davenport K."/>
            <person name="Saunders E."/>
            <person name="Detter J.C."/>
            <person name="Han C."/>
            <person name="Tapia R."/>
            <person name="Land M."/>
            <person name="Hauser L."/>
            <person name="Kyrpides N."/>
            <person name="Mikhailova N."/>
            <person name="De Castro R.E."/>
            <person name="Maupin-Furlow J.A."/>
            <person name="Woyke T."/>
        </authorList>
    </citation>
    <scope>NUCLEOTIDE SEQUENCE [LARGE SCALE GENOMIC DNA]</scope>
    <source>
        <strain evidence="5">ATCC 43099 / DSM 3394 / CCM 3739 / CIP 104546 / IAM 13178 / JCM 8861 / NBRC 102185 / NCIMB 2190 / MS3</strain>
    </source>
</reference>